<dbReference type="RefSeq" id="WP_378974863.1">
    <property type="nucleotide sequence ID" value="NZ_JBHSWN010000001.1"/>
</dbReference>
<comment type="caution">
    <text evidence="1">The sequence shown here is derived from an EMBL/GenBank/DDBJ whole genome shotgun (WGS) entry which is preliminary data.</text>
</comment>
<protein>
    <submittedName>
        <fullName evidence="1">Uncharacterized protein</fullName>
    </submittedName>
</protein>
<sequence>MPSDLKAPGLKSKPNRDGSRRLYWCARSDLVKAGYRPPTVRLPYGLDDPAGRVLIEAACLRLQAEMLQWSAHRGQPDARFPWVGASGR</sequence>
<proteinExistence type="predicted"/>
<keyword evidence="2" id="KW-1185">Reference proteome</keyword>
<name>A0ABW2BSZ2_9HYPH</name>
<evidence type="ECO:0000313" key="1">
    <source>
        <dbReference type="EMBL" id="MFC6792690.1"/>
    </source>
</evidence>
<evidence type="ECO:0000313" key="2">
    <source>
        <dbReference type="Proteomes" id="UP001596292"/>
    </source>
</evidence>
<reference evidence="2" key="1">
    <citation type="journal article" date="2019" name="Int. J. Syst. Evol. Microbiol.">
        <title>The Global Catalogue of Microorganisms (GCM) 10K type strain sequencing project: providing services to taxonomists for standard genome sequencing and annotation.</title>
        <authorList>
            <consortium name="The Broad Institute Genomics Platform"/>
            <consortium name="The Broad Institute Genome Sequencing Center for Infectious Disease"/>
            <person name="Wu L."/>
            <person name="Ma J."/>
        </authorList>
    </citation>
    <scope>NUCLEOTIDE SEQUENCE [LARGE SCALE GENOMIC DNA]</scope>
    <source>
        <strain evidence="2">CCUG 48316</strain>
    </source>
</reference>
<accession>A0ABW2BSZ2</accession>
<dbReference type="EMBL" id="JBHSWN010000001">
    <property type="protein sequence ID" value="MFC6792690.1"/>
    <property type="molecule type" value="Genomic_DNA"/>
</dbReference>
<gene>
    <name evidence="1" type="ORF">ACFQE0_25920</name>
</gene>
<organism evidence="1 2">
    <name type="scientific">Methylobacterium komagatae</name>
    <dbReference type="NCBI Taxonomy" id="374425"/>
    <lineage>
        <taxon>Bacteria</taxon>
        <taxon>Pseudomonadati</taxon>
        <taxon>Pseudomonadota</taxon>
        <taxon>Alphaproteobacteria</taxon>
        <taxon>Hyphomicrobiales</taxon>
        <taxon>Methylobacteriaceae</taxon>
        <taxon>Methylobacterium</taxon>
    </lineage>
</organism>
<dbReference type="Proteomes" id="UP001596292">
    <property type="component" value="Unassembled WGS sequence"/>
</dbReference>